<dbReference type="GO" id="GO:0016787">
    <property type="term" value="F:hydrolase activity"/>
    <property type="evidence" value="ECO:0007669"/>
    <property type="project" value="UniProtKB-KW"/>
</dbReference>
<dbReference type="CDD" id="cd01092">
    <property type="entry name" value="APP-like"/>
    <property type="match status" value="1"/>
</dbReference>
<evidence type="ECO:0000259" key="2">
    <source>
        <dbReference type="Pfam" id="PF00557"/>
    </source>
</evidence>
<dbReference type="Pfam" id="PF00557">
    <property type="entry name" value="Peptidase_M24"/>
    <property type="match status" value="1"/>
</dbReference>
<dbReference type="InterPro" id="IPR036005">
    <property type="entry name" value="Creatinase/aminopeptidase-like"/>
</dbReference>
<dbReference type="AlphaFoldDB" id="A0A532V3T2"/>
<dbReference type="InterPro" id="IPR050659">
    <property type="entry name" value="Peptidase_M24B"/>
</dbReference>
<feature type="domain" description="Peptidase M24" evidence="2">
    <location>
        <begin position="135"/>
        <end position="336"/>
    </location>
</feature>
<organism evidence="4 5">
    <name type="scientific">candidate division LCP-89 bacterium B3_LCP</name>
    <dbReference type="NCBI Taxonomy" id="2012998"/>
    <lineage>
        <taxon>Bacteria</taxon>
        <taxon>Pseudomonadati</taxon>
        <taxon>Bacteria division LCP-89</taxon>
    </lineage>
</organism>
<dbReference type="EMBL" id="NJBN01000002">
    <property type="protein sequence ID" value="TKJ41876.1"/>
    <property type="molecule type" value="Genomic_DNA"/>
</dbReference>
<dbReference type="Gene3D" id="3.90.230.10">
    <property type="entry name" value="Creatinase/methionine aminopeptidase superfamily"/>
    <property type="match status" value="1"/>
</dbReference>
<name>A0A532V3T2_UNCL8</name>
<reference evidence="4 5" key="1">
    <citation type="submission" date="2017-06" db="EMBL/GenBank/DDBJ databases">
        <title>Novel microbial phyla capable of carbon fixation and sulfur reduction in deep-sea sediments.</title>
        <authorList>
            <person name="Huang J."/>
            <person name="Baker B."/>
            <person name="Wang Y."/>
        </authorList>
    </citation>
    <scope>NUCLEOTIDE SEQUENCE [LARGE SCALE GENOMIC DNA]</scope>
    <source>
        <strain evidence="4">B3_LCP</strain>
    </source>
</reference>
<dbReference type="InterPro" id="IPR029149">
    <property type="entry name" value="Creatin/AminoP/Spt16_N"/>
</dbReference>
<dbReference type="Proteomes" id="UP000319619">
    <property type="component" value="Unassembled WGS sequence"/>
</dbReference>
<dbReference type="SUPFAM" id="SSF55920">
    <property type="entry name" value="Creatinase/aminopeptidase"/>
    <property type="match status" value="1"/>
</dbReference>
<protein>
    <submittedName>
        <fullName evidence="4">Xaa-Pro dipeptidase</fullName>
    </submittedName>
</protein>
<dbReference type="Pfam" id="PF01321">
    <property type="entry name" value="Creatinase_N"/>
    <property type="match status" value="1"/>
</dbReference>
<evidence type="ECO:0000313" key="5">
    <source>
        <dbReference type="Proteomes" id="UP000319619"/>
    </source>
</evidence>
<dbReference type="SUPFAM" id="SSF53092">
    <property type="entry name" value="Creatinase/prolidase N-terminal domain"/>
    <property type="match status" value="1"/>
</dbReference>
<keyword evidence="1" id="KW-0378">Hydrolase</keyword>
<dbReference type="InterPro" id="IPR000587">
    <property type="entry name" value="Creatinase_N"/>
</dbReference>
<dbReference type="PANTHER" id="PTHR46112:SF3">
    <property type="entry name" value="AMINOPEPTIDASE YPDF"/>
    <property type="match status" value="1"/>
</dbReference>
<gene>
    <name evidence="4" type="ORF">CEE37_04720</name>
</gene>
<evidence type="ECO:0000259" key="3">
    <source>
        <dbReference type="Pfam" id="PF01321"/>
    </source>
</evidence>
<dbReference type="FunFam" id="3.90.230.10:FF:000014">
    <property type="entry name" value="Aminopeptidase P family protein"/>
    <property type="match status" value="1"/>
</dbReference>
<accession>A0A532V3T2</accession>
<feature type="domain" description="Creatinase N-terminal" evidence="3">
    <location>
        <begin position="3"/>
        <end position="124"/>
    </location>
</feature>
<sequence length="353" mass="39396">MSRILRLKRQLTKLNFDNFLVTHLSNIRYLCGFSGSAGVQIITPKKVRFFTDFRYQEQAAQQVHDAEVIIYKADYFKELKRHNYKLKGRTGFEAAYLDVLTFNLYKSIFPNTDWIPSEKVIEEIAAVKEPSEIDIIRQATAITDQVFAEILPLIKPGINELDISAEISYLHKKKGADGDSFDPIVASGPRSALPHGIASDRKIKANEPVTIDMGGVYQGYASDLTRTVFVGRADSKFINIYNLVRTAQKAAMRAVRPGMKAKDLDEIARKVIRDEGYADHFGHGLGHGLGLDIHGEPRINSLSNDVLTTGHVFTIEPGVYIPGFGGVRIEDDILVTTDGCEVLTKSPRELIEL</sequence>
<dbReference type="InterPro" id="IPR000994">
    <property type="entry name" value="Pept_M24"/>
</dbReference>
<dbReference type="Gene3D" id="3.40.350.10">
    <property type="entry name" value="Creatinase/prolidase N-terminal domain"/>
    <property type="match status" value="1"/>
</dbReference>
<evidence type="ECO:0000256" key="1">
    <source>
        <dbReference type="ARBA" id="ARBA00022801"/>
    </source>
</evidence>
<comment type="caution">
    <text evidence="4">The sequence shown here is derived from an EMBL/GenBank/DDBJ whole genome shotgun (WGS) entry which is preliminary data.</text>
</comment>
<proteinExistence type="predicted"/>
<evidence type="ECO:0000313" key="4">
    <source>
        <dbReference type="EMBL" id="TKJ41876.1"/>
    </source>
</evidence>
<dbReference type="PANTHER" id="PTHR46112">
    <property type="entry name" value="AMINOPEPTIDASE"/>
    <property type="match status" value="1"/>
</dbReference>